<organism evidence="2 3">
    <name type="scientific">Zobellella endophytica</name>
    <dbReference type="NCBI Taxonomy" id="2116700"/>
    <lineage>
        <taxon>Bacteria</taxon>
        <taxon>Pseudomonadati</taxon>
        <taxon>Pseudomonadota</taxon>
        <taxon>Gammaproteobacteria</taxon>
        <taxon>Aeromonadales</taxon>
        <taxon>Aeromonadaceae</taxon>
        <taxon>Zobellella</taxon>
    </lineage>
</organism>
<gene>
    <name evidence="2" type="ORF">C7H85_07210</name>
</gene>
<dbReference type="InterPro" id="IPR025737">
    <property type="entry name" value="FApF"/>
</dbReference>
<accession>A0A2P7R8A3</accession>
<dbReference type="EMBL" id="PXYG01000002">
    <property type="protein sequence ID" value="PSJ46420.1"/>
    <property type="molecule type" value="Genomic_DNA"/>
</dbReference>
<sequence>MTLACATIPGSKPKQTRLVKAVALALAALSGPALAANGHYVPGVEGIKGPVVPPAGTYYRGYLVHYDFDEITLPNGDTAPLKGNVTALANRFIHITEKKLLGADYGFETIIPVQRNDFDFANSKESGVGDIFVGPVVLGWHGQQWDAVFAAGIWLDTGDYSSTEPASIGKGHKTTMLTLGGTYHFDAAKSWSASALSRYEIKSKQDETGITPGDSWLVEWGLGKRLDNGLELGLVGYDAWQLENSKGVPAGTGKAEKHALGVEAGYFWPSLMLGLNAAYLNEYQVKNGPSGDLFRLTLTKVF</sequence>
<dbReference type="RefSeq" id="WP_106729035.1">
    <property type="nucleotide sequence ID" value="NZ_PXYG01000002.1"/>
</dbReference>
<evidence type="ECO:0000256" key="1">
    <source>
        <dbReference type="SAM" id="SignalP"/>
    </source>
</evidence>
<feature type="signal peptide" evidence="1">
    <location>
        <begin position="1"/>
        <end position="35"/>
    </location>
</feature>
<feature type="chain" id="PRO_5015183209" evidence="1">
    <location>
        <begin position="36"/>
        <end position="302"/>
    </location>
</feature>
<dbReference type="OrthoDB" id="8639774at2"/>
<reference evidence="2 3" key="1">
    <citation type="submission" date="2018-03" db="EMBL/GenBank/DDBJ databases">
        <title>The draft genome of Zobellella sp. 59N8.</title>
        <authorList>
            <person name="Liu L."/>
            <person name="Li L."/>
            <person name="Zhang X."/>
            <person name="Liang L."/>
            <person name="Wang T."/>
        </authorList>
    </citation>
    <scope>NUCLEOTIDE SEQUENCE [LARGE SCALE GENOMIC DNA]</scope>
    <source>
        <strain evidence="2 3">59N8</strain>
    </source>
</reference>
<evidence type="ECO:0000313" key="2">
    <source>
        <dbReference type="EMBL" id="PSJ46420.1"/>
    </source>
</evidence>
<dbReference type="Proteomes" id="UP000240243">
    <property type="component" value="Unassembled WGS sequence"/>
</dbReference>
<proteinExistence type="predicted"/>
<keyword evidence="1" id="KW-0732">Signal</keyword>
<dbReference type="AlphaFoldDB" id="A0A2P7R8A3"/>
<dbReference type="Pfam" id="PF13557">
    <property type="entry name" value="Phenol_MetA_deg"/>
    <property type="match status" value="1"/>
</dbReference>
<comment type="caution">
    <text evidence="2">The sequence shown here is derived from an EMBL/GenBank/DDBJ whole genome shotgun (WGS) entry which is preliminary data.</text>
</comment>
<protein>
    <submittedName>
        <fullName evidence="2">Transporter</fullName>
    </submittedName>
</protein>
<name>A0A2P7R8A3_9GAMM</name>
<keyword evidence="3" id="KW-1185">Reference proteome</keyword>
<evidence type="ECO:0000313" key="3">
    <source>
        <dbReference type="Proteomes" id="UP000240243"/>
    </source>
</evidence>